<dbReference type="EMBL" id="FQWD01000005">
    <property type="protein sequence ID" value="SHG88153.1"/>
    <property type="molecule type" value="Genomic_DNA"/>
</dbReference>
<dbReference type="Proteomes" id="UP000184520">
    <property type="component" value="Unassembled WGS sequence"/>
</dbReference>
<name>A0A1M5NGQ8_9ALTE</name>
<accession>A0A1M5NGQ8</accession>
<dbReference type="SUPFAM" id="SSF51445">
    <property type="entry name" value="(Trans)glycosidases"/>
    <property type="match status" value="1"/>
</dbReference>
<reference evidence="3" key="1">
    <citation type="submission" date="2016-11" db="EMBL/GenBank/DDBJ databases">
        <authorList>
            <person name="Varghese N."/>
            <person name="Submissions S."/>
        </authorList>
    </citation>
    <scope>NUCLEOTIDE SEQUENCE [LARGE SCALE GENOMIC DNA]</scope>
    <source>
        <strain evidence="3">CGMCC 1.8995</strain>
    </source>
</reference>
<dbReference type="AlphaFoldDB" id="A0A1M5NGQ8"/>
<dbReference type="STRING" id="634436.SAMN05216361_3209"/>
<evidence type="ECO:0000313" key="3">
    <source>
        <dbReference type="Proteomes" id="UP000184520"/>
    </source>
</evidence>
<keyword evidence="3" id="KW-1185">Reference proteome</keyword>
<sequence>MTRSKVLQQIQGQWGRAIIATIRTLLLILIVQTIALSPAWANTTSPVSQSPIKSELVHTESGYVIHRNGDPYFIKGAGGSSNMALLAQSGGNSIRTWGTNNAKAILDEAHKHGLTVMLGLRIGHERHGFDYNDEAAVAKQKEWVKTQILAFKDHPALLAWGIGNEVDLFYTNTKVWYAVQDIAAMIKVLDPNHLITTVTAGMDKTKLDLILERVPDIDYLSINIYGGLETLPNALLEMGYSGPYVVTEWGPTGHWQVPKTDWGVPIEQTSTQKAQSYRERYAAGVLAAPGRALGSYAFLWGQKQETTPTWYGVFTEAGYPNEVVDSLHYNWQGSWPASRAPYIKSFTLNNKVALDNIHVKQGDTIDVDLHVGTHQADGYTIRWEVLPESTDIKSGGDPESRPKPVQGLIVSDDNKGTMRFTVPSTPGGYRLFAYVLGGSGKIANANIPFYVD</sequence>
<dbReference type="GO" id="GO:0004553">
    <property type="term" value="F:hydrolase activity, hydrolyzing O-glycosyl compounds"/>
    <property type="evidence" value="ECO:0007669"/>
    <property type="project" value="InterPro"/>
</dbReference>
<dbReference type="InterPro" id="IPR017853">
    <property type="entry name" value="GH"/>
</dbReference>
<dbReference type="InterPro" id="IPR006103">
    <property type="entry name" value="Glyco_hydro_2_cat"/>
</dbReference>
<keyword evidence="2" id="KW-0378">Hydrolase</keyword>
<proteinExistence type="predicted"/>
<dbReference type="GO" id="GO:0005975">
    <property type="term" value="P:carbohydrate metabolic process"/>
    <property type="evidence" value="ECO:0007669"/>
    <property type="project" value="InterPro"/>
</dbReference>
<evidence type="ECO:0000313" key="2">
    <source>
        <dbReference type="EMBL" id="SHG88153.1"/>
    </source>
</evidence>
<protein>
    <submittedName>
        <fullName evidence="2">Glycosyl hydrolases family 2, TIM barrel domain</fullName>
    </submittedName>
</protein>
<evidence type="ECO:0000259" key="1">
    <source>
        <dbReference type="Pfam" id="PF02836"/>
    </source>
</evidence>
<dbReference type="Gene3D" id="3.20.20.80">
    <property type="entry name" value="Glycosidases"/>
    <property type="match status" value="1"/>
</dbReference>
<feature type="domain" description="Glycoside hydrolase family 2 catalytic" evidence="1">
    <location>
        <begin position="84"/>
        <end position="248"/>
    </location>
</feature>
<dbReference type="OrthoDB" id="9758603at2"/>
<gene>
    <name evidence="2" type="ORF">SAMN05216361_3209</name>
</gene>
<dbReference type="Pfam" id="PF02836">
    <property type="entry name" value="Glyco_hydro_2_C"/>
    <property type="match status" value="1"/>
</dbReference>
<organism evidence="2 3">
    <name type="scientific">Marisediminitalea aggregata</name>
    <dbReference type="NCBI Taxonomy" id="634436"/>
    <lineage>
        <taxon>Bacteria</taxon>
        <taxon>Pseudomonadati</taxon>
        <taxon>Pseudomonadota</taxon>
        <taxon>Gammaproteobacteria</taxon>
        <taxon>Alteromonadales</taxon>
        <taxon>Alteromonadaceae</taxon>
        <taxon>Marisediminitalea</taxon>
    </lineage>
</organism>
<dbReference type="RefSeq" id="WP_139241602.1">
    <property type="nucleotide sequence ID" value="NZ_FQWD01000005.1"/>
</dbReference>